<feature type="transmembrane region" description="Helical" evidence="11">
    <location>
        <begin position="518"/>
        <end position="536"/>
    </location>
</feature>
<feature type="transmembrane region" description="Helical" evidence="11">
    <location>
        <begin position="260"/>
        <end position="281"/>
    </location>
</feature>
<dbReference type="InterPro" id="IPR036259">
    <property type="entry name" value="MFS_trans_sf"/>
</dbReference>
<keyword evidence="4" id="KW-0762">Sugar transport</keyword>
<feature type="transmembrane region" description="Helical" evidence="11">
    <location>
        <begin position="548"/>
        <end position="568"/>
    </location>
</feature>
<evidence type="ECO:0000256" key="1">
    <source>
        <dbReference type="ARBA" id="ARBA00004141"/>
    </source>
</evidence>
<feature type="transmembrane region" description="Helical" evidence="11">
    <location>
        <begin position="456"/>
        <end position="476"/>
    </location>
</feature>
<dbReference type="InterPro" id="IPR003663">
    <property type="entry name" value="Sugar/inositol_transpt"/>
</dbReference>
<evidence type="ECO:0000259" key="12">
    <source>
        <dbReference type="PROSITE" id="PS50850"/>
    </source>
</evidence>
<dbReference type="OrthoDB" id="6612291at2759"/>
<dbReference type="SUPFAM" id="SSF103473">
    <property type="entry name" value="MFS general substrate transporter"/>
    <property type="match status" value="1"/>
</dbReference>
<evidence type="ECO:0000256" key="9">
    <source>
        <dbReference type="RuleBase" id="RU003346"/>
    </source>
</evidence>
<dbReference type="InterPro" id="IPR005829">
    <property type="entry name" value="Sugar_transporter_CS"/>
</dbReference>
<sequence>MEKKNSPNQATGRYSELYAPGSSSSTSPKLKQDASVYHVEDARAMGPENRNTEVWESSHGMEENPAFEQGHAYEYLAESTVTTSPNSEDAAARFLGLSEGAQFADAVEKHMSLVEGVRQYPHAALWSVVLSSALVMEGYDTALLASLYALPAFARRFGVYNDAAGIYEVPARWQTILGMCTNIGEVVGLQLAGIAADRFGYRRTLIAAMFGVFCFVFVLVFANSCTMLAVGEILCGVPWGCFQTLTLSYATEVCPLVLRYYLTTYVNVCWVLGQILAAAVLRESQNHLAHSEWAFRLPFALQWAWPLPLAVGIYLAPESPWWLVKKGRFVAARVSLARLVTGLDLRSKNDAIDAMLKRMKLTTEKEETLCRDARYVDCFRGVDARRTRIACLTWITQNACGSAMMGYSTYFYVKAGLSEARAFDLTVAQYCFGLLGTIASWFIARRYGRFTIFSTGLALQSLLLLSIGMFGLFFSSQWASSIVGALLLLFVFVYDVGVGPVTYCIVPEIPSTRLRTKTVVLARNCYNTMGILNAIWTPYMLNSTQWNWGAKTGLFWGAIAAIMLLWAVSDLPETKDRTFGEIDELFAQKVPARGFVTTSVDPYDGARLMGELNKDQISRLVSTESGPSLE</sequence>
<gene>
    <name evidence="13" type="ORF">LAFE_0C05732G</name>
</gene>
<feature type="transmembrane region" description="Helical" evidence="11">
    <location>
        <begin position="205"/>
        <end position="230"/>
    </location>
</feature>
<dbReference type="InterPro" id="IPR005828">
    <property type="entry name" value="MFS_sugar_transport-like"/>
</dbReference>
<evidence type="ECO:0000256" key="4">
    <source>
        <dbReference type="ARBA" id="ARBA00022597"/>
    </source>
</evidence>
<evidence type="ECO:0000256" key="10">
    <source>
        <dbReference type="SAM" id="MobiDB-lite"/>
    </source>
</evidence>
<evidence type="ECO:0000313" key="13">
    <source>
        <dbReference type="EMBL" id="SCW00508.1"/>
    </source>
</evidence>
<dbReference type="Proteomes" id="UP000190831">
    <property type="component" value="Chromosome C"/>
</dbReference>
<dbReference type="NCBIfam" id="TIGR00879">
    <property type="entry name" value="SP"/>
    <property type="match status" value="1"/>
</dbReference>
<keyword evidence="8" id="KW-0462">Maltose metabolism</keyword>
<dbReference type="Pfam" id="PF00083">
    <property type="entry name" value="Sugar_tr"/>
    <property type="match status" value="1"/>
</dbReference>
<dbReference type="PANTHER" id="PTHR48022">
    <property type="entry name" value="PLASTIDIC GLUCOSE TRANSPORTER 4"/>
    <property type="match status" value="1"/>
</dbReference>
<organism evidence="13 14">
    <name type="scientific">Lachancea fermentati</name>
    <name type="common">Zygosaccharomyces fermentati</name>
    <dbReference type="NCBI Taxonomy" id="4955"/>
    <lineage>
        <taxon>Eukaryota</taxon>
        <taxon>Fungi</taxon>
        <taxon>Dikarya</taxon>
        <taxon>Ascomycota</taxon>
        <taxon>Saccharomycotina</taxon>
        <taxon>Saccharomycetes</taxon>
        <taxon>Saccharomycetales</taxon>
        <taxon>Saccharomycetaceae</taxon>
        <taxon>Lachancea</taxon>
    </lineage>
</organism>
<keyword evidence="3 9" id="KW-0813">Transport</keyword>
<protein>
    <submittedName>
        <fullName evidence="13">LAFE_0C05732g1_1</fullName>
    </submittedName>
</protein>
<keyword evidence="5 11" id="KW-0812">Transmembrane</keyword>
<evidence type="ECO:0000256" key="8">
    <source>
        <dbReference type="ARBA" id="ARBA00026248"/>
    </source>
</evidence>
<dbReference type="EMBL" id="LT598485">
    <property type="protein sequence ID" value="SCW00508.1"/>
    <property type="molecule type" value="Genomic_DNA"/>
</dbReference>
<dbReference type="GO" id="GO:0005351">
    <property type="term" value="F:carbohydrate:proton symporter activity"/>
    <property type="evidence" value="ECO:0007669"/>
    <property type="project" value="TreeGrafter"/>
</dbReference>
<reference evidence="13 14" key="1">
    <citation type="submission" date="2016-03" db="EMBL/GenBank/DDBJ databases">
        <authorList>
            <person name="Devillers H."/>
        </authorList>
    </citation>
    <scope>NUCLEOTIDE SEQUENCE [LARGE SCALE GENOMIC DNA]</scope>
    <source>
        <strain evidence="13">CBS 6772</strain>
    </source>
</reference>
<feature type="domain" description="Major facilitator superfamily (MFS) profile" evidence="12">
    <location>
        <begin position="126"/>
        <end position="575"/>
    </location>
</feature>
<name>A0A1G4M9Y0_LACFM</name>
<dbReference type="OMA" id="YELTAAW"/>
<dbReference type="AlphaFoldDB" id="A0A1G4M9Y0"/>
<dbReference type="InterPro" id="IPR020846">
    <property type="entry name" value="MFS_dom"/>
</dbReference>
<feature type="transmembrane region" description="Helical" evidence="11">
    <location>
        <begin position="482"/>
        <end position="506"/>
    </location>
</feature>
<comment type="subcellular location">
    <subcellularLocation>
        <location evidence="1">Membrane</location>
        <topology evidence="1">Multi-pass membrane protein</topology>
    </subcellularLocation>
</comment>
<feature type="compositionally biased region" description="Polar residues" evidence="10">
    <location>
        <begin position="1"/>
        <end position="12"/>
    </location>
</feature>
<evidence type="ECO:0000313" key="14">
    <source>
        <dbReference type="Proteomes" id="UP000190831"/>
    </source>
</evidence>
<keyword evidence="7 11" id="KW-0472">Membrane</keyword>
<evidence type="ECO:0000256" key="6">
    <source>
        <dbReference type="ARBA" id="ARBA00022989"/>
    </source>
</evidence>
<feature type="region of interest" description="Disordered" evidence="10">
    <location>
        <begin position="1"/>
        <end position="34"/>
    </location>
</feature>
<feature type="transmembrane region" description="Helical" evidence="11">
    <location>
        <begin position="427"/>
        <end position="444"/>
    </location>
</feature>
<evidence type="ECO:0000256" key="5">
    <source>
        <dbReference type="ARBA" id="ARBA00022692"/>
    </source>
</evidence>
<accession>A0A1G4M9Y0</accession>
<evidence type="ECO:0000256" key="7">
    <source>
        <dbReference type="ARBA" id="ARBA00023136"/>
    </source>
</evidence>
<comment type="similarity">
    <text evidence="2 9">Belongs to the major facilitator superfamily. Sugar transporter (TC 2.A.1.1) family.</text>
</comment>
<dbReference type="GO" id="GO:0016020">
    <property type="term" value="C:membrane"/>
    <property type="evidence" value="ECO:0007669"/>
    <property type="project" value="UniProtKB-SubCell"/>
</dbReference>
<keyword evidence="14" id="KW-1185">Reference proteome</keyword>
<dbReference type="PROSITE" id="PS50850">
    <property type="entry name" value="MFS"/>
    <property type="match status" value="1"/>
</dbReference>
<dbReference type="GO" id="GO:0000023">
    <property type="term" value="P:maltose metabolic process"/>
    <property type="evidence" value="ECO:0007669"/>
    <property type="project" value="UniProtKB-KW"/>
</dbReference>
<evidence type="ECO:0000256" key="11">
    <source>
        <dbReference type="SAM" id="Phobius"/>
    </source>
</evidence>
<dbReference type="PANTHER" id="PTHR48022:SF5">
    <property type="entry name" value="ALPHA-GLUCOSIDES PERMEASE MPH2-RELATED"/>
    <property type="match status" value="1"/>
</dbReference>
<feature type="transmembrane region" description="Helical" evidence="11">
    <location>
        <begin position="293"/>
        <end position="316"/>
    </location>
</feature>
<dbReference type="Gene3D" id="1.20.1250.20">
    <property type="entry name" value="MFS general substrate transporter like domains"/>
    <property type="match status" value="1"/>
</dbReference>
<evidence type="ECO:0000256" key="3">
    <source>
        <dbReference type="ARBA" id="ARBA00022448"/>
    </source>
</evidence>
<evidence type="ECO:0000256" key="2">
    <source>
        <dbReference type="ARBA" id="ARBA00010992"/>
    </source>
</evidence>
<dbReference type="FunFam" id="1.20.1250.20:FF:000254">
    <property type="entry name" value="MAL31p Maltose permease"/>
    <property type="match status" value="1"/>
</dbReference>
<keyword evidence="6 11" id="KW-1133">Transmembrane helix</keyword>
<dbReference type="PROSITE" id="PS00217">
    <property type="entry name" value="SUGAR_TRANSPORT_2"/>
    <property type="match status" value="1"/>
</dbReference>
<dbReference type="InterPro" id="IPR050360">
    <property type="entry name" value="MFS_Sugar_Transporters"/>
</dbReference>
<proteinExistence type="inferred from homology"/>